<dbReference type="Proteomes" id="UP000199138">
    <property type="component" value="Unassembled WGS sequence"/>
</dbReference>
<protein>
    <submittedName>
        <fullName evidence="2">Uncharacterized protein</fullName>
    </submittedName>
</protein>
<dbReference type="RefSeq" id="WP_093025618.1">
    <property type="nucleotide sequence ID" value="NZ_FPBK01000010.1"/>
</dbReference>
<organism evidence="2 3">
    <name type="scientific">Pustulibacterium marinum</name>
    <dbReference type="NCBI Taxonomy" id="1224947"/>
    <lineage>
        <taxon>Bacteria</taxon>
        <taxon>Pseudomonadati</taxon>
        <taxon>Bacteroidota</taxon>
        <taxon>Flavobacteriia</taxon>
        <taxon>Flavobacteriales</taxon>
        <taxon>Flavobacteriaceae</taxon>
        <taxon>Pustulibacterium</taxon>
    </lineage>
</organism>
<sequence>MKLSKINSYLGKALFWGIVITQPLFTIAMFKQGGMAEFLALFSALLFLPFFISSLPFSFWKQNDSLTLGSIVLSAALLVLLPIIMLAWFDTFYILLICYEVIMAVAFWKLYGKRAWQLFFLNSFGMLVLLWFVVMVLFRVI</sequence>
<feature type="transmembrane region" description="Helical" evidence="1">
    <location>
        <begin position="118"/>
        <end position="138"/>
    </location>
</feature>
<name>A0A1I7HPS3_9FLAO</name>
<keyword evidence="1" id="KW-1133">Transmembrane helix</keyword>
<reference evidence="2 3" key="1">
    <citation type="submission" date="2016-10" db="EMBL/GenBank/DDBJ databases">
        <authorList>
            <person name="de Groot N.N."/>
        </authorList>
    </citation>
    <scope>NUCLEOTIDE SEQUENCE [LARGE SCALE GENOMIC DNA]</scope>
    <source>
        <strain evidence="2 3">CGMCC 1.12333</strain>
    </source>
</reference>
<keyword evidence="1" id="KW-0472">Membrane</keyword>
<feature type="transmembrane region" description="Helical" evidence="1">
    <location>
        <begin position="92"/>
        <end position="111"/>
    </location>
</feature>
<gene>
    <name evidence="2" type="ORF">SAMN05216480_110113</name>
</gene>
<evidence type="ECO:0000313" key="2">
    <source>
        <dbReference type="EMBL" id="SFU62722.1"/>
    </source>
</evidence>
<dbReference type="STRING" id="1224947.SAMN05216480_110113"/>
<feature type="transmembrane region" description="Helical" evidence="1">
    <location>
        <begin position="66"/>
        <end position="86"/>
    </location>
</feature>
<dbReference type="AlphaFoldDB" id="A0A1I7HPS3"/>
<feature type="transmembrane region" description="Helical" evidence="1">
    <location>
        <begin position="12"/>
        <end position="30"/>
    </location>
</feature>
<keyword evidence="3" id="KW-1185">Reference proteome</keyword>
<dbReference type="EMBL" id="FPBK01000010">
    <property type="protein sequence ID" value="SFU62722.1"/>
    <property type="molecule type" value="Genomic_DNA"/>
</dbReference>
<evidence type="ECO:0000256" key="1">
    <source>
        <dbReference type="SAM" id="Phobius"/>
    </source>
</evidence>
<keyword evidence="1" id="KW-0812">Transmembrane</keyword>
<feature type="transmembrane region" description="Helical" evidence="1">
    <location>
        <begin position="36"/>
        <end position="59"/>
    </location>
</feature>
<accession>A0A1I7HPS3</accession>
<proteinExistence type="predicted"/>
<evidence type="ECO:0000313" key="3">
    <source>
        <dbReference type="Proteomes" id="UP000199138"/>
    </source>
</evidence>